<keyword evidence="3 8" id="KW-0812">Transmembrane</keyword>
<evidence type="ECO:0000256" key="4">
    <source>
        <dbReference type="ARBA" id="ARBA00022960"/>
    </source>
</evidence>
<organism evidence="9 10">
    <name type="scientific">Pontibacillus litoralis JSM 072002</name>
    <dbReference type="NCBI Taxonomy" id="1385512"/>
    <lineage>
        <taxon>Bacteria</taxon>
        <taxon>Bacillati</taxon>
        <taxon>Bacillota</taxon>
        <taxon>Bacilli</taxon>
        <taxon>Bacillales</taxon>
        <taxon>Bacillaceae</taxon>
        <taxon>Pontibacillus</taxon>
    </lineage>
</organism>
<reference evidence="9 10" key="1">
    <citation type="submission" date="2013-08" db="EMBL/GenBank/DDBJ databases">
        <authorList>
            <person name="Huang J."/>
            <person name="Wang G."/>
        </authorList>
    </citation>
    <scope>NUCLEOTIDE SEQUENCE [LARGE SCALE GENOMIC DNA]</scope>
    <source>
        <strain evidence="9 10">JSM 072002</strain>
    </source>
</reference>
<dbReference type="GO" id="GO:0008360">
    <property type="term" value="P:regulation of cell shape"/>
    <property type="evidence" value="ECO:0007669"/>
    <property type="project" value="UniProtKB-KW"/>
</dbReference>
<evidence type="ECO:0000256" key="8">
    <source>
        <dbReference type="SAM" id="Phobius"/>
    </source>
</evidence>
<protein>
    <recommendedName>
        <fullName evidence="11">Polysaccharide biosynthesis protein C-terminal domain-containing protein</fullName>
    </recommendedName>
</protein>
<comment type="subcellular location">
    <subcellularLocation>
        <location evidence="1">Cell membrane</location>
        <topology evidence="1">Multi-pass membrane protein</topology>
    </subcellularLocation>
</comment>
<feature type="transmembrane region" description="Helical" evidence="8">
    <location>
        <begin position="54"/>
        <end position="73"/>
    </location>
</feature>
<dbReference type="GO" id="GO:0005886">
    <property type="term" value="C:plasma membrane"/>
    <property type="evidence" value="ECO:0007669"/>
    <property type="project" value="UniProtKB-SubCell"/>
</dbReference>
<feature type="transmembrane region" description="Helical" evidence="8">
    <location>
        <begin position="452"/>
        <end position="470"/>
    </location>
</feature>
<dbReference type="PRINTS" id="PR01806">
    <property type="entry name" value="VIRFACTRMVIN"/>
</dbReference>
<dbReference type="EMBL" id="AVPG01000014">
    <property type="protein sequence ID" value="KGX86369.1"/>
    <property type="molecule type" value="Genomic_DNA"/>
</dbReference>
<evidence type="ECO:0000256" key="1">
    <source>
        <dbReference type="ARBA" id="ARBA00004651"/>
    </source>
</evidence>
<feature type="transmembrane region" description="Helical" evidence="8">
    <location>
        <begin position="303"/>
        <end position="326"/>
    </location>
</feature>
<dbReference type="InterPro" id="IPR051050">
    <property type="entry name" value="Lipid_II_flippase_MurJ/MviN"/>
</dbReference>
<dbReference type="eggNOG" id="COG0728">
    <property type="taxonomic scope" value="Bacteria"/>
</dbReference>
<evidence type="ECO:0008006" key="11">
    <source>
        <dbReference type="Google" id="ProtNLM"/>
    </source>
</evidence>
<keyword evidence="2" id="KW-1003">Cell membrane</keyword>
<feature type="transmembrane region" description="Helical" evidence="8">
    <location>
        <begin position="179"/>
        <end position="201"/>
    </location>
</feature>
<dbReference type="PANTHER" id="PTHR47019">
    <property type="entry name" value="LIPID II FLIPPASE MURJ"/>
    <property type="match status" value="1"/>
</dbReference>
<feature type="transmembrane region" description="Helical" evidence="8">
    <location>
        <begin position="151"/>
        <end position="173"/>
    </location>
</feature>
<dbReference type="GO" id="GO:0015648">
    <property type="term" value="F:lipid-linked peptidoglycan transporter activity"/>
    <property type="evidence" value="ECO:0007669"/>
    <property type="project" value="TreeGrafter"/>
</dbReference>
<keyword evidence="10" id="KW-1185">Reference proteome</keyword>
<gene>
    <name evidence="9" type="ORF">N784_05305</name>
</gene>
<feature type="transmembrane region" description="Helical" evidence="8">
    <location>
        <begin position="12"/>
        <end position="34"/>
    </location>
</feature>
<evidence type="ECO:0000256" key="7">
    <source>
        <dbReference type="ARBA" id="ARBA00023136"/>
    </source>
</evidence>
<evidence type="ECO:0000256" key="6">
    <source>
        <dbReference type="ARBA" id="ARBA00022989"/>
    </source>
</evidence>
<keyword evidence="5" id="KW-0573">Peptidoglycan synthesis</keyword>
<dbReference type="PANTHER" id="PTHR47019:SF1">
    <property type="entry name" value="LIPID II FLIPPASE MURJ"/>
    <property type="match status" value="1"/>
</dbReference>
<feature type="transmembrane region" description="Helical" evidence="8">
    <location>
        <begin position="338"/>
        <end position="357"/>
    </location>
</feature>
<evidence type="ECO:0000256" key="2">
    <source>
        <dbReference type="ARBA" id="ARBA00022475"/>
    </source>
</evidence>
<feature type="transmembrane region" description="Helical" evidence="8">
    <location>
        <begin position="124"/>
        <end position="144"/>
    </location>
</feature>
<dbReference type="Pfam" id="PF03023">
    <property type="entry name" value="MurJ"/>
    <property type="match status" value="1"/>
</dbReference>
<feature type="transmembrane region" description="Helical" evidence="8">
    <location>
        <begin position="369"/>
        <end position="390"/>
    </location>
</feature>
<dbReference type="AlphaFoldDB" id="A0A0A5G2U6"/>
<evidence type="ECO:0000313" key="9">
    <source>
        <dbReference type="EMBL" id="KGX86369.1"/>
    </source>
</evidence>
<dbReference type="STRING" id="1385512.N784_05305"/>
<proteinExistence type="predicted"/>
<dbReference type="GO" id="GO:0009252">
    <property type="term" value="P:peptidoglycan biosynthetic process"/>
    <property type="evidence" value="ECO:0007669"/>
    <property type="project" value="UniProtKB-KW"/>
</dbReference>
<dbReference type="RefSeq" id="WP_036834615.1">
    <property type="nucleotide sequence ID" value="NZ_AVPG01000014.1"/>
</dbReference>
<feature type="transmembrane region" description="Helical" evidence="8">
    <location>
        <begin position="85"/>
        <end position="104"/>
    </location>
</feature>
<feature type="transmembrane region" description="Helical" evidence="8">
    <location>
        <begin position="221"/>
        <end position="241"/>
    </location>
</feature>
<evidence type="ECO:0000256" key="3">
    <source>
        <dbReference type="ARBA" id="ARBA00022692"/>
    </source>
</evidence>
<evidence type="ECO:0000256" key="5">
    <source>
        <dbReference type="ARBA" id="ARBA00022984"/>
    </source>
</evidence>
<feature type="transmembrane region" description="Helical" evidence="8">
    <location>
        <begin position="261"/>
        <end position="283"/>
    </location>
</feature>
<dbReference type="Proteomes" id="UP000030401">
    <property type="component" value="Unassembled WGS sequence"/>
</dbReference>
<name>A0A0A5G2U6_9BACI</name>
<dbReference type="OrthoDB" id="9804143at2"/>
<dbReference type="InterPro" id="IPR004268">
    <property type="entry name" value="MurJ"/>
</dbReference>
<keyword evidence="6 8" id="KW-1133">Transmembrane helix</keyword>
<keyword evidence="4" id="KW-0133">Cell shape</keyword>
<dbReference type="GO" id="GO:0034204">
    <property type="term" value="P:lipid translocation"/>
    <property type="evidence" value="ECO:0007669"/>
    <property type="project" value="TreeGrafter"/>
</dbReference>
<accession>A0A0A5G2U6</accession>
<sequence length="484" mass="53994">MFKLKKILTTSVTLIFLTVITRLLGFVREIIIAYNFGTSSLVDLYVSSQILGELVGNVILAGSFSTYTVLALSKNGDGILKKVQLMGICVSVTLVMSIIHNKSTIANLISFGSNQYEIELLTKYITYLAPTILMLTVTSIFNGYLQYKRNFLHPIIAIIYMNIGFIISVSILKSVGDQYILPISYLISIIIYLIYSSSVYLSFKRKKTVEQDSNIDSYKDIFSDLIPIIISMTVMKVTLITDRMFGGLLEEGQLAAYNYSLKLMNLPVAIIATSLINIMFVNFSRSRNKNEMGLQYTDLLLKLSIFVSIFTFAFSQELVSLVFGYGEFGEKAIKMTGAILKLLAITIPLQFIFLFYNKVVYANLSSEKIMFVSVIGILVNISTNILLVPIIGVKAIVLSTILSLSIQCTIYNKSILGTAMPWFNKDTLILTSSLILVVSSLKLLLLGNDLNLVISLLLYSASFYMIDKNLKQDVIRKVMKLGDS</sequence>
<keyword evidence="7 8" id="KW-0472">Membrane</keyword>
<comment type="caution">
    <text evidence="9">The sequence shown here is derived from an EMBL/GenBank/DDBJ whole genome shotgun (WGS) entry which is preliminary data.</text>
</comment>
<evidence type="ECO:0000313" key="10">
    <source>
        <dbReference type="Proteomes" id="UP000030401"/>
    </source>
</evidence>